<proteinExistence type="predicted"/>
<reference evidence="2" key="1">
    <citation type="submission" date="2023-04" db="EMBL/GenBank/DDBJ databases">
        <authorList>
            <consortium name="ELIXIR-Norway"/>
        </authorList>
    </citation>
    <scope>NUCLEOTIDE SEQUENCE [LARGE SCALE GENOMIC DNA]</scope>
</reference>
<evidence type="ECO:0000313" key="3">
    <source>
        <dbReference type="Proteomes" id="UP001176941"/>
    </source>
</evidence>
<sequence>MPSPHKQRNGKLLEASPQHSPCTRPSELPFLQGGAEGAPRVGPCGKIRRGRGTRHGGRGRQPPSAAVLLVNLDGPTYSARSRVWGRAGAEAGTRVRGGGAAEPA</sequence>
<dbReference type="Proteomes" id="UP001176941">
    <property type="component" value="Chromosome 26"/>
</dbReference>
<dbReference type="EMBL" id="OX459962">
    <property type="protein sequence ID" value="CAI9167018.1"/>
    <property type="molecule type" value="Genomic_DNA"/>
</dbReference>
<name>A0ABN8YZK0_RANTA</name>
<feature type="region of interest" description="Disordered" evidence="1">
    <location>
        <begin position="1"/>
        <end position="63"/>
    </location>
</feature>
<organism evidence="2 3">
    <name type="scientific">Rangifer tarandus platyrhynchus</name>
    <name type="common">Svalbard reindeer</name>
    <dbReference type="NCBI Taxonomy" id="3082113"/>
    <lineage>
        <taxon>Eukaryota</taxon>
        <taxon>Metazoa</taxon>
        <taxon>Chordata</taxon>
        <taxon>Craniata</taxon>
        <taxon>Vertebrata</taxon>
        <taxon>Euteleostomi</taxon>
        <taxon>Mammalia</taxon>
        <taxon>Eutheria</taxon>
        <taxon>Laurasiatheria</taxon>
        <taxon>Artiodactyla</taxon>
        <taxon>Ruminantia</taxon>
        <taxon>Pecora</taxon>
        <taxon>Cervidae</taxon>
        <taxon>Odocoileinae</taxon>
        <taxon>Rangifer</taxon>
    </lineage>
</organism>
<evidence type="ECO:0000256" key="1">
    <source>
        <dbReference type="SAM" id="MobiDB-lite"/>
    </source>
</evidence>
<keyword evidence="3" id="KW-1185">Reference proteome</keyword>
<accession>A0ABN8YZK0</accession>
<gene>
    <name evidence="2" type="ORF">MRATA1EN1_LOCUS15980</name>
</gene>
<feature type="compositionally biased region" description="Basic residues" evidence="1">
    <location>
        <begin position="46"/>
        <end position="58"/>
    </location>
</feature>
<evidence type="ECO:0000313" key="2">
    <source>
        <dbReference type="EMBL" id="CAI9167018.1"/>
    </source>
</evidence>
<protein>
    <submittedName>
        <fullName evidence="2">Uncharacterized protein</fullName>
    </submittedName>
</protein>